<evidence type="ECO:0000256" key="6">
    <source>
        <dbReference type="ARBA" id="ARBA00022822"/>
    </source>
</evidence>
<dbReference type="PANTHER" id="PTHR42894">
    <property type="entry name" value="N-(5'-PHOSPHORIBOSYL)ANTHRANILATE ISOMERASE"/>
    <property type="match status" value="1"/>
</dbReference>
<evidence type="ECO:0000256" key="8">
    <source>
        <dbReference type="ARBA" id="ARBA00023235"/>
    </source>
</evidence>
<dbReference type="STRING" id="1357400.HMPREF2086_01012"/>
<dbReference type="InterPro" id="IPR013785">
    <property type="entry name" value="Aldolase_TIM"/>
</dbReference>
<gene>
    <name evidence="9" type="primary">trpF</name>
    <name evidence="11" type="ORF">HMPREF2086_01012</name>
</gene>
<dbReference type="InterPro" id="IPR044643">
    <property type="entry name" value="TrpF_fam"/>
</dbReference>
<keyword evidence="6 9" id="KW-0822">Tryptophan biosynthesis</keyword>
<dbReference type="EC" id="5.3.1.24" evidence="3 9"/>
<dbReference type="SUPFAM" id="SSF51366">
    <property type="entry name" value="Ribulose-phoshate binding barrel"/>
    <property type="match status" value="1"/>
</dbReference>
<dbReference type="UniPathway" id="UPA00035">
    <property type="reaction ID" value="UER00042"/>
</dbReference>
<evidence type="ECO:0000256" key="7">
    <source>
        <dbReference type="ARBA" id="ARBA00023141"/>
    </source>
</evidence>
<dbReference type="Gene3D" id="3.20.20.70">
    <property type="entry name" value="Aldolase class I"/>
    <property type="match status" value="1"/>
</dbReference>
<keyword evidence="8 9" id="KW-0413">Isomerase</keyword>
<dbReference type="PATRIC" id="fig|1357400.3.peg.1383"/>
<dbReference type="HOGENOM" id="CLU_076364_1_0_7"/>
<dbReference type="InterPro" id="IPR001240">
    <property type="entry name" value="PRAI_dom"/>
</dbReference>
<evidence type="ECO:0000259" key="10">
    <source>
        <dbReference type="Pfam" id="PF00697"/>
    </source>
</evidence>
<comment type="similarity">
    <text evidence="9">Belongs to the TrpF family.</text>
</comment>
<evidence type="ECO:0000256" key="9">
    <source>
        <dbReference type="HAMAP-Rule" id="MF_00135"/>
    </source>
</evidence>
<reference evidence="11 12" key="1">
    <citation type="journal article" date="2014" name="Genome Announc.">
        <title>Draft genome sequences of six enterohepatic helicobacter species isolated from humans and one from rhesus macaques.</title>
        <authorList>
            <person name="Shen Z."/>
            <person name="Sheh A."/>
            <person name="Young S.K."/>
            <person name="Abouelliel A."/>
            <person name="Ward D.V."/>
            <person name="Earl A.M."/>
            <person name="Fox J.G."/>
        </authorList>
    </citation>
    <scope>NUCLEOTIDE SEQUENCE [LARGE SCALE GENOMIC DNA]</scope>
    <source>
        <strain evidence="11 12">MIT 99-5501</strain>
    </source>
</reference>
<dbReference type="Pfam" id="PF00697">
    <property type="entry name" value="PRAI"/>
    <property type="match status" value="1"/>
</dbReference>
<comment type="caution">
    <text evidence="11">The sequence shown here is derived from an EMBL/GenBank/DDBJ whole genome shotgun (WGS) entry which is preliminary data.</text>
</comment>
<dbReference type="RefSeq" id="WP_023927738.1">
    <property type="nucleotide sequence ID" value="NZ_KI669454.1"/>
</dbReference>
<protein>
    <recommendedName>
        <fullName evidence="4 9">N-(5'-phosphoribosyl)anthranilate isomerase</fullName>
        <shortName evidence="9">PRAI</shortName>
        <ecNumber evidence="3 9">5.3.1.24</ecNumber>
    </recommendedName>
</protein>
<dbReference type="EMBL" id="AZJI01000004">
    <property type="protein sequence ID" value="ETD24262.1"/>
    <property type="molecule type" value="Genomic_DNA"/>
</dbReference>
<comment type="pathway">
    <text evidence="2 9">Amino-acid biosynthesis; L-tryptophan biosynthesis; L-tryptophan from chorismate: step 3/5.</text>
</comment>
<dbReference type="PANTHER" id="PTHR42894:SF1">
    <property type="entry name" value="N-(5'-PHOSPHORIBOSYL)ANTHRANILATE ISOMERASE"/>
    <property type="match status" value="1"/>
</dbReference>
<name>V8CAX7_9HELI</name>
<evidence type="ECO:0000256" key="2">
    <source>
        <dbReference type="ARBA" id="ARBA00004664"/>
    </source>
</evidence>
<evidence type="ECO:0000313" key="11">
    <source>
        <dbReference type="EMBL" id="ETD24262.1"/>
    </source>
</evidence>
<keyword evidence="7 9" id="KW-0057">Aromatic amino acid biosynthesis</keyword>
<organism evidence="11 12">
    <name type="scientific">Helicobacter macacae MIT 99-5501</name>
    <dbReference type="NCBI Taxonomy" id="1357400"/>
    <lineage>
        <taxon>Bacteria</taxon>
        <taxon>Pseudomonadati</taxon>
        <taxon>Campylobacterota</taxon>
        <taxon>Epsilonproteobacteria</taxon>
        <taxon>Campylobacterales</taxon>
        <taxon>Helicobacteraceae</taxon>
        <taxon>Helicobacter</taxon>
    </lineage>
</organism>
<dbReference type="HAMAP" id="MF_00135">
    <property type="entry name" value="PRAI"/>
    <property type="match status" value="1"/>
</dbReference>
<dbReference type="eggNOG" id="COG0135">
    <property type="taxonomic scope" value="Bacteria"/>
</dbReference>
<dbReference type="GO" id="GO:0004640">
    <property type="term" value="F:phosphoribosylanthranilate isomerase activity"/>
    <property type="evidence" value="ECO:0007669"/>
    <property type="project" value="UniProtKB-UniRule"/>
</dbReference>
<accession>V8CAX7</accession>
<sequence length="218" mass="23976">MLKIKFCGLFRECDIDYANALKPDFVGFIFVEHSKRFVDFATAQALKSRLDSRIKAVGVFVDSPVERIMEALSEGIIDAVQLHGSEDNAYISALKACMQSDLGKESPIIKAIKISDSHSLAQGLESSAQCGADFILLDSPNAGSGRAFDWNALAQRLKKQDFTREFQTRFFLAGGVNVENIQSAIALKPFCIDISSGIESNRVKDFAKMQTIINAVRS</sequence>
<feature type="domain" description="N-(5'phosphoribosyl) anthranilate isomerase (PRAI)" evidence="10">
    <location>
        <begin position="5"/>
        <end position="214"/>
    </location>
</feature>
<proteinExistence type="inferred from homology"/>
<evidence type="ECO:0000256" key="3">
    <source>
        <dbReference type="ARBA" id="ARBA00012572"/>
    </source>
</evidence>
<dbReference type="GO" id="GO:0000162">
    <property type="term" value="P:L-tryptophan biosynthetic process"/>
    <property type="evidence" value="ECO:0007669"/>
    <property type="project" value="UniProtKB-UniRule"/>
</dbReference>
<keyword evidence="5 9" id="KW-0028">Amino-acid biosynthesis</keyword>
<dbReference type="AlphaFoldDB" id="V8CAX7"/>
<evidence type="ECO:0000256" key="4">
    <source>
        <dbReference type="ARBA" id="ARBA00022272"/>
    </source>
</evidence>
<evidence type="ECO:0000313" key="12">
    <source>
        <dbReference type="Proteomes" id="UP000018731"/>
    </source>
</evidence>
<evidence type="ECO:0000256" key="5">
    <source>
        <dbReference type="ARBA" id="ARBA00022605"/>
    </source>
</evidence>
<dbReference type="CDD" id="cd00405">
    <property type="entry name" value="PRAI"/>
    <property type="match status" value="1"/>
</dbReference>
<keyword evidence="12" id="KW-1185">Reference proteome</keyword>
<dbReference type="OrthoDB" id="9796196at2"/>
<dbReference type="InterPro" id="IPR011060">
    <property type="entry name" value="RibuloseP-bd_barrel"/>
</dbReference>
<comment type="catalytic activity">
    <reaction evidence="1 9">
        <text>N-(5-phospho-beta-D-ribosyl)anthranilate = 1-(2-carboxyphenylamino)-1-deoxy-D-ribulose 5-phosphate</text>
        <dbReference type="Rhea" id="RHEA:21540"/>
        <dbReference type="ChEBI" id="CHEBI:18277"/>
        <dbReference type="ChEBI" id="CHEBI:58613"/>
        <dbReference type="EC" id="5.3.1.24"/>
    </reaction>
</comment>
<evidence type="ECO:0000256" key="1">
    <source>
        <dbReference type="ARBA" id="ARBA00001164"/>
    </source>
</evidence>
<dbReference type="Proteomes" id="UP000018731">
    <property type="component" value="Unassembled WGS sequence"/>
</dbReference>